<evidence type="ECO:0000256" key="3">
    <source>
        <dbReference type="HAMAP-Rule" id="MF_01385"/>
    </source>
</evidence>
<dbReference type="AlphaFoldDB" id="A0A6N4SQH2"/>
<keyword evidence="1 3" id="KW-0996">Nickel insertion</keyword>
<dbReference type="GO" id="GO:0016151">
    <property type="term" value="F:nickel cation binding"/>
    <property type="evidence" value="ECO:0007669"/>
    <property type="project" value="UniProtKB-UniRule"/>
</dbReference>
<dbReference type="KEGG" id="chu:CHU_1262"/>
<comment type="subunit">
    <text evidence="3">UreD, UreF and UreG form a complex that acts as a GTP-hydrolysis-dependent molecular chaperone, activating the urease apoprotein by helping to assemble the nickel containing metallocenter of UreC. The UreE protein probably delivers the nickel.</text>
</comment>
<accession>A0A6N4SQH2</accession>
<evidence type="ECO:0000313" key="4">
    <source>
        <dbReference type="EMBL" id="ABG58534.1"/>
    </source>
</evidence>
<sequence>MISSKDNTHLFLLLQMADSAFPVGGFAYSYGLESAVKHNLISDGKGLREYLLTFSEQLIAFDFPFIAAAHQQSITSINIADLKSLLQVYKSMLLNPPLSKAGCVMGRNWLKICKQITNSYLMDETEEVFRKENLTFEFPIVFGLSMQASNFTLSQTLFLYFYMSIRDQISALIRLGSAGPSMAHTELQQVLHLFTIRIESYIPVHYSTAYKSAYLLELAQLSHDRVYSKLFQN</sequence>
<keyword evidence="4" id="KW-0378">Hydrolase</keyword>
<evidence type="ECO:0000256" key="1">
    <source>
        <dbReference type="ARBA" id="ARBA00022988"/>
    </source>
</evidence>
<comment type="function">
    <text evidence="3">Required for maturation of urease via the functional incorporation of the urease nickel metallocenter.</text>
</comment>
<organism evidence="4 5">
    <name type="scientific">Cytophaga hutchinsonii (strain ATCC 33406 / DSM 1761 / CIP 103989 / NBRC 15051 / NCIMB 9469 / D465)</name>
    <dbReference type="NCBI Taxonomy" id="269798"/>
    <lineage>
        <taxon>Bacteria</taxon>
        <taxon>Pseudomonadati</taxon>
        <taxon>Bacteroidota</taxon>
        <taxon>Cytophagia</taxon>
        <taxon>Cytophagales</taxon>
        <taxon>Cytophagaceae</taxon>
        <taxon>Cytophaga</taxon>
    </lineage>
</organism>
<evidence type="ECO:0000256" key="2">
    <source>
        <dbReference type="ARBA" id="ARBA00023186"/>
    </source>
</evidence>
<dbReference type="OrthoDB" id="9798772at2"/>
<dbReference type="Gene3D" id="1.10.4190.10">
    <property type="entry name" value="Urease accessory protein UreF"/>
    <property type="match status" value="1"/>
</dbReference>
<name>A0A6N4SQH2_CYTH3</name>
<keyword evidence="5" id="KW-1185">Reference proteome</keyword>
<dbReference type="Pfam" id="PF01730">
    <property type="entry name" value="UreF"/>
    <property type="match status" value="1"/>
</dbReference>
<dbReference type="PANTHER" id="PTHR33620">
    <property type="entry name" value="UREASE ACCESSORY PROTEIN F"/>
    <property type="match status" value="1"/>
</dbReference>
<evidence type="ECO:0000313" key="5">
    <source>
        <dbReference type="Proteomes" id="UP000001822"/>
    </source>
</evidence>
<dbReference type="GO" id="GO:0016787">
    <property type="term" value="F:hydrolase activity"/>
    <property type="evidence" value="ECO:0007669"/>
    <property type="project" value="UniProtKB-KW"/>
</dbReference>
<comment type="similarity">
    <text evidence="3">Belongs to the UreF family.</text>
</comment>
<comment type="subcellular location">
    <subcellularLocation>
        <location evidence="3">Cytoplasm</location>
    </subcellularLocation>
</comment>
<dbReference type="InterPro" id="IPR002639">
    <property type="entry name" value="UreF"/>
</dbReference>
<dbReference type="InterPro" id="IPR038277">
    <property type="entry name" value="UreF_sf"/>
</dbReference>
<dbReference type="RefSeq" id="WP_011584649.1">
    <property type="nucleotide sequence ID" value="NC_008255.1"/>
</dbReference>
<dbReference type="GO" id="GO:0005737">
    <property type="term" value="C:cytoplasm"/>
    <property type="evidence" value="ECO:0007669"/>
    <property type="project" value="UniProtKB-SubCell"/>
</dbReference>
<proteinExistence type="inferred from homology"/>
<keyword evidence="2 3" id="KW-0143">Chaperone</keyword>
<dbReference type="EMBL" id="CP000383">
    <property type="protein sequence ID" value="ABG58534.1"/>
    <property type="molecule type" value="Genomic_DNA"/>
</dbReference>
<dbReference type="Proteomes" id="UP000001822">
    <property type="component" value="Chromosome"/>
</dbReference>
<gene>
    <name evidence="3 4" type="primary">ureF</name>
    <name evidence="4" type="ordered locus">CHU_1262</name>
</gene>
<reference evidence="4 5" key="1">
    <citation type="journal article" date="2007" name="Appl. Environ. Microbiol.">
        <title>Genome sequence of the cellulolytic gliding bacterium Cytophaga hutchinsonii.</title>
        <authorList>
            <person name="Xie G."/>
            <person name="Bruce D.C."/>
            <person name="Challacombe J.F."/>
            <person name="Chertkov O."/>
            <person name="Detter J.C."/>
            <person name="Gilna P."/>
            <person name="Han C.S."/>
            <person name="Lucas S."/>
            <person name="Misra M."/>
            <person name="Myers G.L."/>
            <person name="Richardson P."/>
            <person name="Tapia R."/>
            <person name="Thayer N."/>
            <person name="Thompson L.S."/>
            <person name="Brettin T.S."/>
            <person name="Henrissat B."/>
            <person name="Wilson D.B."/>
            <person name="McBride M.J."/>
        </authorList>
    </citation>
    <scope>NUCLEOTIDE SEQUENCE [LARGE SCALE GENOMIC DNA]</scope>
    <source>
        <strain evidence="5">ATCC 33406 / DSM 1761 / CIP 103989 / NBRC 15051 / NCIMB 9469 / D465</strain>
    </source>
</reference>
<dbReference type="SMR" id="A0A6N4SQH2"/>
<dbReference type="PANTHER" id="PTHR33620:SF1">
    <property type="entry name" value="UREASE ACCESSORY PROTEIN F"/>
    <property type="match status" value="1"/>
</dbReference>
<dbReference type="PIRSF" id="PIRSF009467">
    <property type="entry name" value="Ureas_acces_UreF"/>
    <property type="match status" value="1"/>
</dbReference>
<keyword evidence="3" id="KW-0963">Cytoplasm</keyword>
<protein>
    <recommendedName>
        <fullName evidence="3">Urease accessory protein UreF</fullName>
    </recommendedName>
</protein>
<dbReference type="HAMAP" id="MF_01385">
    <property type="entry name" value="UreF"/>
    <property type="match status" value="1"/>
</dbReference>